<protein>
    <recommendedName>
        <fullName evidence="1">DUF7480 domain-containing protein</fullName>
    </recommendedName>
</protein>
<evidence type="ECO:0000313" key="2">
    <source>
        <dbReference type="EMBL" id="QKJ87881.1"/>
    </source>
</evidence>
<dbReference type="AlphaFoldDB" id="A0A6M8UG39"/>
<sequence length="63" mass="7227">MLKLLREPLKVAVGACLPTLNYDFKPTHTYTAYFAVAKNETERARYFSAEFSLDENGIQQLNQ</sequence>
<name>A0A6M8UG39_9GAMM</name>
<dbReference type="Proteomes" id="UP000505325">
    <property type="component" value="Chromosome"/>
</dbReference>
<proteinExistence type="predicted"/>
<dbReference type="EMBL" id="CP054212">
    <property type="protein sequence ID" value="QKJ87881.1"/>
    <property type="molecule type" value="Genomic_DNA"/>
</dbReference>
<feature type="domain" description="DUF7480" evidence="1">
    <location>
        <begin position="5"/>
        <end position="55"/>
    </location>
</feature>
<dbReference type="Pfam" id="PF24295">
    <property type="entry name" value="DUF7480"/>
    <property type="match status" value="1"/>
</dbReference>
<reference evidence="2 3" key="1">
    <citation type="submission" date="2020-06" db="EMBL/GenBank/DDBJ databases">
        <title>Genome sequence of Paramixta manurensis strain PD-1.</title>
        <authorList>
            <person name="Lee C.W."/>
            <person name="Kim J."/>
        </authorList>
    </citation>
    <scope>NUCLEOTIDE SEQUENCE [LARGE SCALE GENOMIC DNA]</scope>
    <source>
        <strain evidence="2 3">PD-1</strain>
    </source>
</reference>
<accession>A0A6M8UG39</accession>
<evidence type="ECO:0000259" key="1">
    <source>
        <dbReference type="Pfam" id="PF24295"/>
    </source>
</evidence>
<dbReference type="InterPro" id="IPR055903">
    <property type="entry name" value="DUF7480"/>
</dbReference>
<evidence type="ECO:0000313" key="3">
    <source>
        <dbReference type="Proteomes" id="UP000505325"/>
    </source>
</evidence>
<keyword evidence="3" id="KW-1185">Reference proteome</keyword>
<gene>
    <name evidence="2" type="ORF">PMPD1_2946</name>
</gene>
<dbReference type="KEGG" id="pmak:PMPD1_2946"/>
<organism evidence="2 3">
    <name type="scientific">Paramixta manurensis</name>
    <dbReference type="NCBI Taxonomy" id="2740817"/>
    <lineage>
        <taxon>Bacteria</taxon>
        <taxon>Pseudomonadati</taxon>
        <taxon>Pseudomonadota</taxon>
        <taxon>Gammaproteobacteria</taxon>
        <taxon>Enterobacterales</taxon>
        <taxon>Erwiniaceae</taxon>
        <taxon>Paramixta</taxon>
    </lineage>
</organism>